<feature type="region of interest" description="Disordered" evidence="1">
    <location>
        <begin position="1050"/>
        <end position="1090"/>
    </location>
</feature>
<feature type="compositionally biased region" description="Polar residues" evidence="1">
    <location>
        <begin position="298"/>
        <end position="314"/>
    </location>
</feature>
<evidence type="ECO:0000256" key="1">
    <source>
        <dbReference type="SAM" id="MobiDB-lite"/>
    </source>
</evidence>
<dbReference type="EMBL" id="KQ461185">
    <property type="protein sequence ID" value="KPJ07495.1"/>
    <property type="molecule type" value="Genomic_DNA"/>
</dbReference>
<feature type="compositionally biased region" description="Low complexity" evidence="1">
    <location>
        <begin position="27"/>
        <end position="36"/>
    </location>
</feature>
<feature type="compositionally biased region" description="Acidic residues" evidence="1">
    <location>
        <begin position="865"/>
        <end position="903"/>
    </location>
</feature>
<reference evidence="2 3" key="1">
    <citation type="journal article" date="2015" name="Nat. Commun.">
        <title>Outbred genome sequencing and CRISPR/Cas9 gene editing in butterflies.</title>
        <authorList>
            <person name="Li X."/>
            <person name="Fan D."/>
            <person name="Zhang W."/>
            <person name="Liu G."/>
            <person name="Zhang L."/>
            <person name="Zhao L."/>
            <person name="Fang X."/>
            <person name="Chen L."/>
            <person name="Dong Y."/>
            <person name="Chen Y."/>
            <person name="Ding Y."/>
            <person name="Zhao R."/>
            <person name="Feng M."/>
            <person name="Zhu Y."/>
            <person name="Feng Y."/>
            <person name="Jiang X."/>
            <person name="Zhu D."/>
            <person name="Xiang H."/>
            <person name="Feng X."/>
            <person name="Li S."/>
            <person name="Wang J."/>
            <person name="Zhang G."/>
            <person name="Kronforst M.R."/>
            <person name="Wang W."/>
        </authorList>
    </citation>
    <scope>NUCLEOTIDE SEQUENCE [LARGE SCALE GENOMIC DNA]</scope>
    <source>
        <strain evidence="2">Ya'a_city_454_Pm</strain>
        <tissue evidence="2">Whole body</tissue>
    </source>
</reference>
<feature type="compositionally biased region" description="Acidic residues" evidence="1">
    <location>
        <begin position="914"/>
        <end position="940"/>
    </location>
</feature>
<dbReference type="InParanoid" id="A0A194QR90"/>
<feature type="compositionally biased region" description="Basic and acidic residues" evidence="1">
    <location>
        <begin position="361"/>
        <end position="374"/>
    </location>
</feature>
<feature type="compositionally biased region" description="Low complexity" evidence="1">
    <location>
        <begin position="430"/>
        <end position="440"/>
    </location>
</feature>
<organism evidence="2 3">
    <name type="scientific">Papilio machaon</name>
    <name type="common">Old World swallowtail butterfly</name>
    <dbReference type="NCBI Taxonomy" id="76193"/>
    <lineage>
        <taxon>Eukaryota</taxon>
        <taxon>Metazoa</taxon>
        <taxon>Ecdysozoa</taxon>
        <taxon>Arthropoda</taxon>
        <taxon>Hexapoda</taxon>
        <taxon>Insecta</taxon>
        <taxon>Pterygota</taxon>
        <taxon>Neoptera</taxon>
        <taxon>Endopterygota</taxon>
        <taxon>Lepidoptera</taxon>
        <taxon>Glossata</taxon>
        <taxon>Ditrysia</taxon>
        <taxon>Papilionoidea</taxon>
        <taxon>Papilionidae</taxon>
        <taxon>Papilioninae</taxon>
        <taxon>Papilio</taxon>
    </lineage>
</organism>
<feature type="compositionally biased region" description="Basic and acidic residues" evidence="1">
    <location>
        <begin position="441"/>
        <end position="455"/>
    </location>
</feature>
<keyword evidence="3" id="KW-1185">Reference proteome</keyword>
<proteinExistence type="predicted"/>
<dbReference type="STRING" id="76193.A0A194QR90"/>
<sequence length="1218" mass="140094">MHRSKIPSPARSEGAKVTPRRHRFRSSRSVSSPARSDVSVKLSSIVQMHAMQSPLLSPLKTRRSVLSDNTDIEVPGRQSWWKRLEENSRDVMEVFESKTTEQMENIDEYIETDFKSQENNYTLDLPESSDGESINSIVLPQRKFFSQKQTQSNKLFNKIIENRENLTHRKSKANTDNTIFVGKKNFFNKDTEVRRSRPAFPPGLLNMTDKTLINKTHDITKHEQVRNLLGNRAGTKRKNMFADFIMSESEDEIPDIQPNVFGFAKSKQPQRKMSLQGTRNTSPRSNETDLEFDDWQHLPSSTMVDNEFGNTESSPLKRPRLSKPDSVIEEVRGNVRNKLDKTKLTLIMSHGLEDDNELEESDKKRDPKNTHEKTLTQIPETDTARPFIAEIIEVESDDEHNFTLRYDNDDKNMQDDEMDVTVKELEKDNSNSNKNNINTTTDKELKSPRSLKDNKPNANKSVIIEEQEQDKNISWKVLKTHKEQHAAIITREDLVEKDVNKTMNTSISASNNKDACDEIDNPEINIERGNSSINKEKTNSETEVIKHTSNDIPQKNAAIIERIQKDDVMQEEKSKNREDKFNQVEAQQEKNNSIENINEEIQKSVDENMEVDGNINNFGRDLNKVTEQENHNVNNKKDTESHKVTTQIHINDETDKDNHHVAHPKLNEGKEETVKETPISTMQEKTNTRFEENPGAVEELQEENDNLNENTEMNKVVNESNKETRKVAMPSVDANINQADEGKGDDNNENSEVDEEHNLEHSETTNKSLNSVKQASSNENILTDDEDSKHNDVENITEDNETTNKSHEESNKMTSVDENNITDDEDNEEENQVDDEDNAEVSEEQNETNDETDKQAGVSSMDANIESDDDENPEDSDEEDNNENDAEENEITEENDEEMDSELEISSINKSIEMENEEIGANNEEDNAEENEVENESDEGISDRIGMPSMNIETDDEDNNQNNEEMNIEQEINNDSNAKTDNQVTFSKGRIYLTNVTGESTHSYAEEAADSDPEDAQTRQLALEQYLMKIKNDNIEKRRKMLEEVRNSLKTRSREPFNNFKAPARLRPRKPQQHSDVPQQTKTNKKTSLNIENLPPELLDDMKYKPPRRYQPKSAAWITKKLYKYLETKLEPKYDYKARVKAEKITEALYEFSKEIRRQRVASPHTVDVIKLQLARAGLVTIALRLLHVHTRVQLIVWGRSRLLESPSSISETEFNLE</sequence>
<accession>A0A194QR90</accession>
<protein>
    <submittedName>
        <fullName evidence="2">Halomucin</fullName>
    </submittedName>
</protein>
<evidence type="ECO:0000313" key="3">
    <source>
        <dbReference type="Proteomes" id="UP000053240"/>
    </source>
</evidence>
<feature type="region of interest" description="Disordered" evidence="1">
    <location>
        <begin position="266"/>
        <end position="322"/>
    </location>
</feature>
<feature type="compositionally biased region" description="Low complexity" evidence="1">
    <location>
        <begin position="960"/>
        <end position="975"/>
    </location>
</feature>
<feature type="compositionally biased region" description="Polar residues" evidence="1">
    <location>
        <begin position="765"/>
        <end position="781"/>
    </location>
</feature>
<gene>
    <name evidence="2" type="ORF">RR48_08508</name>
</gene>
<evidence type="ECO:0000313" key="2">
    <source>
        <dbReference type="EMBL" id="KPJ07495.1"/>
    </source>
</evidence>
<feature type="compositionally biased region" description="Basic and acidic residues" evidence="1">
    <location>
        <begin position="802"/>
        <end position="811"/>
    </location>
</feature>
<feature type="region of interest" description="Disordered" evidence="1">
    <location>
        <begin position="425"/>
        <end position="456"/>
    </location>
</feature>
<feature type="compositionally biased region" description="Polar residues" evidence="1">
    <location>
        <begin position="1074"/>
        <end position="1090"/>
    </location>
</feature>
<feature type="compositionally biased region" description="Acidic residues" evidence="1">
    <location>
        <begin position="820"/>
        <end position="850"/>
    </location>
</feature>
<dbReference type="AlphaFoldDB" id="A0A194QR90"/>
<feature type="compositionally biased region" description="Polar residues" evidence="1">
    <location>
        <begin position="271"/>
        <end position="285"/>
    </location>
</feature>
<feature type="region of interest" description="Disordered" evidence="1">
    <location>
        <begin position="669"/>
        <end position="981"/>
    </location>
</feature>
<name>A0A194QR90_PAPMA</name>
<feature type="region of interest" description="Disordered" evidence="1">
    <location>
        <begin position="1"/>
        <end position="36"/>
    </location>
</feature>
<dbReference type="Proteomes" id="UP000053240">
    <property type="component" value="Unassembled WGS sequence"/>
</dbReference>
<feature type="region of interest" description="Disordered" evidence="1">
    <location>
        <begin position="351"/>
        <end position="377"/>
    </location>
</feature>